<evidence type="ECO:0000259" key="3">
    <source>
        <dbReference type="Pfam" id="PF18962"/>
    </source>
</evidence>
<evidence type="ECO:0000313" key="5">
    <source>
        <dbReference type="Proteomes" id="UP000722625"/>
    </source>
</evidence>
<evidence type="ECO:0000256" key="2">
    <source>
        <dbReference type="SAM" id="SignalP"/>
    </source>
</evidence>
<reference evidence="4 5" key="1">
    <citation type="journal article" date="2018" name="Int. J. Syst. Evol. Microbiol.">
        <title>Flavobacterium chryseum sp. nov. and Flavobacterium psychroterrae sp. nov., novel environmental bacteria isolated from Antarctica.</title>
        <authorList>
            <person name="Kralova S."/>
            <person name="Svec P."/>
            <person name="Busse H.J."/>
            <person name="Stankova E."/>
            <person name="Vaczi P."/>
            <person name="Sedlacek I."/>
        </authorList>
    </citation>
    <scope>NUCLEOTIDE SEQUENCE [LARGE SCALE GENOMIC DNA]</scope>
    <source>
        <strain evidence="4 5">CCM 8827</strain>
    </source>
</reference>
<dbReference type="EMBL" id="JAGYVZ010000006">
    <property type="protein sequence ID" value="MBS7230998.1"/>
    <property type="molecule type" value="Genomic_DNA"/>
</dbReference>
<dbReference type="NCBIfam" id="TIGR04183">
    <property type="entry name" value="Por_Secre_tail"/>
    <property type="match status" value="1"/>
</dbReference>
<comment type="caution">
    <text evidence="4">The sequence shown here is derived from an EMBL/GenBank/DDBJ whole genome shotgun (WGS) entry which is preliminary data.</text>
</comment>
<name>A0ABS5P9R7_9FLAO</name>
<dbReference type="Pfam" id="PF18962">
    <property type="entry name" value="Por_Secre_tail"/>
    <property type="match status" value="1"/>
</dbReference>
<sequence length="139" mass="14994">MKKILKLSLVCAVLLSGMSTYAIDGNDNGNADFNLHVLKANGKLITFALNQVQKANLSIYDKNGSLIYSENATGKEGILRTFSLEEFPAGVYFLEVEDSVKKVRHEITITDDASVLSTKAVSSAYKANSTAQSSSVAVR</sequence>
<accession>A0ABS5P9R7</accession>
<keyword evidence="5" id="KW-1185">Reference proteome</keyword>
<proteinExistence type="predicted"/>
<feature type="chain" id="PRO_5047212493" evidence="2">
    <location>
        <begin position="23"/>
        <end position="139"/>
    </location>
</feature>
<evidence type="ECO:0000256" key="1">
    <source>
        <dbReference type="ARBA" id="ARBA00022729"/>
    </source>
</evidence>
<protein>
    <submittedName>
        <fullName evidence="4">T9SS type A sorting domain-containing protein</fullName>
    </submittedName>
</protein>
<dbReference type="InterPro" id="IPR026444">
    <property type="entry name" value="Secre_tail"/>
</dbReference>
<feature type="signal peptide" evidence="2">
    <location>
        <begin position="1"/>
        <end position="22"/>
    </location>
</feature>
<dbReference type="Proteomes" id="UP000722625">
    <property type="component" value="Unassembled WGS sequence"/>
</dbReference>
<dbReference type="RefSeq" id="WP_213297615.1">
    <property type="nucleotide sequence ID" value="NZ_JAGYVZ010000006.1"/>
</dbReference>
<dbReference type="Gene3D" id="2.60.40.3080">
    <property type="match status" value="1"/>
</dbReference>
<gene>
    <name evidence="4" type="ORF">KHA90_08175</name>
</gene>
<evidence type="ECO:0000313" key="4">
    <source>
        <dbReference type="EMBL" id="MBS7230998.1"/>
    </source>
</evidence>
<keyword evidence="1 2" id="KW-0732">Signal</keyword>
<feature type="domain" description="Secretion system C-terminal sorting" evidence="3">
    <location>
        <begin position="45"/>
        <end position="105"/>
    </location>
</feature>
<organism evidence="4 5">
    <name type="scientific">Flavobacterium psychroterrae</name>
    <dbReference type="NCBI Taxonomy" id="2133767"/>
    <lineage>
        <taxon>Bacteria</taxon>
        <taxon>Pseudomonadati</taxon>
        <taxon>Bacteroidota</taxon>
        <taxon>Flavobacteriia</taxon>
        <taxon>Flavobacteriales</taxon>
        <taxon>Flavobacteriaceae</taxon>
        <taxon>Flavobacterium</taxon>
    </lineage>
</organism>